<name>A0A8K0D0Q1_IGNLU</name>
<feature type="domain" description="AMP-binding enzyme C-terminal" evidence="6">
    <location>
        <begin position="445"/>
        <end position="523"/>
    </location>
</feature>
<evidence type="ECO:0000256" key="3">
    <source>
        <dbReference type="ARBA" id="ARBA00022598"/>
    </source>
</evidence>
<dbReference type="InterPro" id="IPR045851">
    <property type="entry name" value="AMP-bd_C_sf"/>
</dbReference>
<proteinExistence type="inferred from homology"/>
<dbReference type="AlphaFoldDB" id="A0A8K0D0Q1"/>
<dbReference type="Gene3D" id="3.40.50.12780">
    <property type="entry name" value="N-terminal domain of ligase-like"/>
    <property type="match status" value="1"/>
</dbReference>
<comment type="subcellular location">
    <subcellularLocation>
        <location evidence="1">Peroxisome</location>
    </subcellularLocation>
</comment>
<dbReference type="InterPro" id="IPR042099">
    <property type="entry name" value="ANL_N_sf"/>
</dbReference>
<dbReference type="PROSITE" id="PS00455">
    <property type="entry name" value="AMP_BINDING"/>
    <property type="match status" value="1"/>
</dbReference>
<evidence type="ECO:0000313" key="8">
    <source>
        <dbReference type="Proteomes" id="UP000801492"/>
    </source>
</evidence>
<dbReference type="Gene3D" id="3.30.300.30">
    <property type="match status" value="1"/>
</dbReference>
<dbReference type="SUPFAM" id="SSF56801">
    <property type="entry name" value="Acetyl-CoA synthetase-like"/>
    <property type="match status" value="1"/>
</dbReference>
<dbReference type="EMBL" id="VTPC01007524">
    <property type="protein sequence ID" value="KAF2893947.1"/>
    <property type="molecule type" value="Genomic_DNA"/>
</dbReference>
<accession>A0A8K0D0Q1</accession>
<dbReference type="InterPro" id="IPR020845">
    <property type="entry name" value="AMP-binding_CS"/>
</dbReference>
<keyword evidence="8" id="KW-1185">Reference proteome</keyword>
<dbReference type="InterPro" id="IPR025110">
    <property type="entry name" value="AMP-bd_C"/>
</dbReference>
<keyword evidence="4" id="KW-0576">Peroxisome</keyword>
<feature type="domain" description="AMP-dependent synthetase/ligase" evidence="5">
    <location>
        <begin position="53"/>
        <end position="396"/>
    </location>
</feature>
<dbReference type="InterPro" id="IPR000873">
    <property type="entry name" value="AMP-dep_synth/lig_dom"/>
</dbReference>
<dbReference type="GO" id="GO:0016405">
    <property type="term" value="F:CoA-ligase activity"/>
    <property type="evidence" value="ECO:0007669"/>
    <property type="project" value="TreeGrafter"/>
</dbReference>
<dbReference type="GO" id="GO:0005777">
    <property type="term" value="C:peroxisome"/>
    <property type="evidence" value="ECO:0007669"/>
    <property type="project" value="UniProtKB-SubCell"/>
</dbReference>
<comment type="similarity">
    <text evidence="2">Belongs to the ATP-dependent AMP-binding enzyme family.</text>
</comment>
<reference evidence="7" key="1">
    <citation type="submission" date="2019-08" db="EMBL/GenBank/DDBJ databases">
        <title>The genome of the North American firefly Photinus pyralis.</title>
        <authorList>
            <consortium name="Photinus pyralis genome working group"/>
            <person name="Fallon T.R."/>
            <person name="Sander Lower S.E."/>
            <person name="Weng J.-K."/>
        </authorList>
    </citation>
    <scope>NUCLEOTIDE SEQUENCE</scope>
    <source>
        <strain evidence="7">TRF0915ILg1</strain>
        <tissue evidence="7">Whole body</tissue>
    </source>
</reference>
<keyword evidence="3" id="KW-0436">Ligase</keyword>
<evidence type="ECO:0000313" key="7">
    <source>
        <dbReference type="EMBL" id="KAF2893947.1"/>
    </source>
</evidence>
<dbReference type="PANTHER" id="PTHR24096">
    <property type="entry name" value="LONG-CHAIN-FATTY-ACID--COA LIGASE"/>
    <property type="match status" value="1"/>
</dbReference>
<dbReference type="PANTHER" id="PTHR24096:SF149">
    <property type="entry name" value="AMP-BINDING DOMAIN-CONTAINING PROTEIN-RELATED"/>
    <property type="match status" value="1"/>
</dbReference>
<evidence type="ECO:0000256" key="1">
    <source>
        <dbReference type="ARBA" id="ARBA00004275"/>
    </source>
</evidence>
<evidence type="ECO:0000259" key="5">
    <source>
        <dbReference type="Pfam" id="PF00501"/>
    </source>
</evidence>
<comment type="caution">
    <text evidence="7">The sequence shown here is derived from an EMBL/GenBank/DDBJ whole genome shotgun (WGS) entry which is preliminary data.</text>
</comment>
<evidence type="ECO:0000259" key="6">
    <source>
        <dbReference type="Pfam" id="PF13193"/>
    </source>
</evidence>
<dbReference type="Proteomes" id="UP000801492">
    <property type="component" value="Unassembled WGS sequence"/>
</dbReference>
<evidence type="ECO:0008006" key="9">
    <source>
        <dbReference type="Google" id="ProtNLM"/>
    </source>
</evidence>
<evidence type="ECO:0000256" key="4">
    <source>
        <dbReference type="ARBA" id="ARBA00023140"/>
    </source>
</evidence>
<dbReference type="OrthoDB" id="10253869at2759"/>
<dbReference type="Pfam" id="PF13193">
    <property type="entry name" value="AMP-binding_C"/>
    <property type="match status" value="1"/>
</dbReference>
<evidence type="ECO:0000256" key="2">
    <source>
        <dbReference type="ARBA" id="ARBA00006432"/>
    </source>
</evidence>
<protein>
    <recommendedName>
        <fullName evidence="9">Luciferin 4-monooxygenase</fullName>
    </recommendedName>
</protein>
<dbReference type="Pfam" id="PF00501">
    <property type="entry name" value="AMP-binding"/>
    <property type="match status" value="1"/>
</dbReference>
<gene>
    <name evidence="7" type="ORF">ILUMI_12221</name>
</gene>
<sequence>MKHRIIDDGKIIRVSVEEELPDNKGIGEMMFEQLNANKYLPMQIDGITGEIDTYGSFLQRSICTAIKMRSKGITREDIITVCSHNHFDTNVPIIASLFIGVKTASIDPTLCLSDSKHLLKQIKPKMIFVSQNGIKLIEDVIQEIGIDPEIIVFGESAKYIEFSEFLAESPEEECFVPVEIKDLKETASIFFSSGTTGLAKGVCIKHLPLVSKFPIRKTTTDLPGPISLNYSNPYWISSLFLLVETVATNGCRLILPEFEIENFWYSIDKYKVSILILSPTQLATVCNNKKPENVDASSLKVLLTGGSTIYKEQLDKIKQLLPTTIVFVPYGQTELGVCLRFNEDELKEMFQKPTSCGRPQPGYTCKLVDPETEELLGPYQKGEIRVKTEFCMNGYHNIDSSDCWDSDGFLKTGDILYYDEDYCFYVVDRIKHMLKFQGYQIAPAKLESILLSHPAVKTALVIGLPHPVDCDHATGIIQLKNSAKDVTVESIQKYFDERIDDDRHRLRGGLKIVDSIPVTSTGKYNKRLLKEMVISGSL</sequence>
<organism evidence="7 8">
    <name type="scientific">Ignelater luminosus</name>
    <name type="common">Cucubano</name>
    <name type="synonym">Pyrophorus luminosus</name>
    <dbReference type="NCBI Taxonomy" id="2038154"/>
    <lineage>
        <taxon>Eukaryota</taxon>
        <taxon>Metazoa</taxon>
        <taxon>Ecdysozoa</taxon>
        <taxon>Arthropoda</taxon>
        <taxon>Hexapoda</taxon>
        <taxon>Insecta</taxon>
        <taxon>Pterygota</taxon>
        <taxon>Neoptera</taxon>
        <taxon>Endopterygota</taxon>
        <taxon>Coleoptera</taxon>
        <taxon>Polyphaga</taxon>
        <taxon>Elateriformia</taxon>
        <taxon>Elateroidea</taxon>
        <taxon>Elateridae</taxon>
        <taxon>Agrypninae</taxon>
        <taxon>Pyrophorini</taxon>
        <taxon>Ignelater</taxon>
    </lineage>
</organism>